<reference evidence="2" key="1">
    <citation type="submission" date="2025-08" db="UniProtKB">
        <authorList>
            <consortium name="RefSeq"/>
        </authorList>
    </citation>
    <scope>IDENTIFICATION</scope>
    <source>
        <tissue evidence="2">Whole insect</tissue>
    </source>
</reference>
<sequence>MRRKIATWVSTMKDLSNIAYGMKSASNDLEHVVKELKDIYKCNVHILHDSVNQFKALYFSTDFMRRAIKSWPEFVSVDGTYKLLNLGFTVFIMLVEDSNGQSEIAAVALTAHEDKETFSWFMNIFKEENSICENQIKCFMGDKDLLQRNVIKEIFPQAQVYICLFHTLKTMKREMCKEKMNLTNQERMKTLELLQNLVYSGSEEEYDRNYQLLQETASQLVINYYNKNWHDIKHEWTVYSMCHGNLLNRTNNRLEAINGKLKQVIEKNSSFPHNNDVRIMF</sequence>
<proteinExistence type="predicted"/>
<dbReference type="PANTHER" id="PTHR31569:SF4">
    <property type="entry name" value="SWIM-TYPE DOMAIN-CONTAINING PROTEIN"/>
    <property type="match status" value="1"/>
</dbReference>
<feature type="domain" description="ZSWIM1/3 RNaseH-like" evidence="1">
    <location>
        <begin position="41"/>
        <end position="160"/>
    </location>
</feature>
<gene>
    <name evidence="2" type="primary">LOC114332611</name>
</gene>
<dbReference type="InterPro" id="IPR048324">
    <property type="entry name" value="ZSWIM1-3_RNaseH-like"/>
</dbReference>
<dbReference type="PANTHER" id="PTHR31569">
    <property type="entry name" value="SWIM-TYPE DOMAIN-CONTAINING PROTEIN"/>
    <property type="match status" value="1"/>
</dbReference>
<evidence type="ECO:0000313" key="2">
    <source>
        <dbReference type="RefSeq" id="XP_028138232.1"/>
    </source>
</evidence>
<name>A0A6P7FTU8_DIAVI</name>
<dbReference type="InterPro" id="IPR052579">
    <property type="entry name" value="Zinc_finger_SWIM"/>
</dbReference>
<evidence type="ECO:0000259" key="1">
    <source>
        <dbReference type="Pfam" id="PF21056"/>
    </source>
</evidence>
<accession>A0A6P7FTU8</accession>
<dbReference type="InParanoid" id="A0A6P7FTU8"/>
<organism evidence="2">
    <name type="scientific">Diabrotica virgifera virgifera</name>
    <name type="common">western corn rootworm</name>
    <dbReference type="NCBI Taxonomy" id="50390"/>
    <lineage>
        <taxon>Eukaryota</taxon>
        <taxon>Metazoa</taxon>
        <taxon>Ecdysozoa</taxon>
        <taxon>Arthropoda</taxon>
        <taxon>Hexapoda</taxon>
        <taxon>Insecta</taxon>
        <taxon>Pterygota</taxon>
        <taxon>Neoptera</taxon>
        <taxon>Endopterygota</taxon>
        <taxon>Coleoptera</taxon>
        <taxon>Polyphaga</taxon>
        <taxon>Cucujiformia</taxon>
        <taxon>Chrysomeloidea</taxon>
        <taxon>Chrysomelidae</taxon>
        <taxon>Galerucinae</taxon>
        <taxon>Diabroticina</taxon>
        <taxon>Diabroticites</taxon>
        <taxon>Diabrotica</taxon>
    </lineage>
</organism>
<protein>
    <submittedName>
        <fullName evidence="2">Uncharacterized protein LOC114332611</fullName>
    </submittedName>
</protein>
<dbReference type="RefSeq" id="XP_028138232.1">
    <property type="nucleotide sequence ID" value="XM_028282431.1"/>
</dbReference>
<dbReference type="AlphaFoldDB" id="A0A6P7FTU8"/>
<dbReference type="Pfam" id="PF21056">
    <property type="entry name" value="ZSWIM1-3_RNaseH-like"/>
    <property type="match status" value="1"/>
</dbReference>